<dbReference type="Proteomes" id="UP000193218">
    <property type="component" value="Unassembled WGS sequence"/>
</dbReference>
<dbReference type="AlphaFoldDB" id="A0A1Y1UKS3"/>
<evidence type="ECO:0000313" key="2">
    <source>
        <dbReference type="EMBL" id="ORX38589.1"/>
    </source>
</evidence>
<evidence type="ECO:0000313" key="3">
    <source>
        <dbReference type="Proteomes" id="UP000193218"/>
    </source>
</evidence>
<dbReference type="EMBL" id="NBSH01000004">
    <property type="protein sequence ID" value="ORX38589.1"/>
    <property type="molecule type" value="Genomic_DNA"/>
</dbReference>
<gene>
    <name evidence="2" type="ORF">BD324DRAFT_368733</name>
</gene>
<proteinExistence type="predicted"/>
<dbReference type="GeneID" id="33554407"/>
<organism evidence="2 3">
    <name type="scientific">Kockovaella imperatae</name>
    <dbReference type="NCBI Taxonomy" id="4999"/>
    <lineage>
        <taxon>Eukaryota</taxon>
        <taxon>Fungi</taxon>
        <taxon>Dikarya</taxon>
        <taxon>Basidiomycota</taxon>
        <taxon>Agaricomycotina</taxon>
        <taxon>Tremellomycetes</taxon>
        <taxon>Tremellales</taxon>
        <taxon>Cuniculitremaceae</taxon>
        <taxon>Kockovaella</taxon>
    </lineage>
</organism>
<accession>A0A1Y1UKS3</accession>
<name>A0A1Y1UKS3_9TREE</name>
<keyword evidence="3" id="KW-1185">Reference proteome</keyword>
<protein>
    <submittedName>
        <fullName evidence="2">Uncharacterized protein</fullName>
    </submittedName>
</protein>
<dbReference type="RefSeq" id="XP_021872511.1">
    <property type="nucleotide sequence ID" value="XM_022012599.1"/>
</dbReference>
<dbReference type="InParanoid" id="A0A1Y1UKS3"/>
<feature type="region of interest" description="Disordered" evidence="1">
    <location>
        <begin position="163"/>
        <end position="182"/>
    </location>
</feature>
<comment type="caution">
    <text evidence="2">The sequence shown here is derived from an EMBL/GenBank/DDBJ whole genome shotgun (WGS) entry which is preliminary data.</text>
</comment>
<sequence length="218" mass="24227">MPPHRSTRRNAATRITLPSMASLDLPMPFKRDRSLAMECPSAEELLRSRLRPAERPKSPALSVQPSGPPPLLASPSACAQHHVTYFPYTTRCPPFRPSSYRRQHIQLSPILRPFTANSNPSYMVSILHGIPSRFQPRQPLPHVYPPQGTSLIPSEAIQQASDLPRQCQSDGEAGRQIRPTHTTKSLLVTSLSSAHQYHKPRPGSLADIRARAGLSRRS</sequence>
<feature type="region of interest" description="Disordered" evidence="1">
    <location>
        <begin position="50"/>
        <end position="69"/>
    </location>
</feature>
<evidence type="ECO:0000256" key="1">
    <source>
        <dbReference type="SAM" id="MobiDB-lite"/>
    </source>
</evidence>
<reference evidence="2 3" key="1">
    <citation type="submission" date="2017-03" db="EMBL/GenBank/DDBJ databases">
        <title>Widespread Adenine N6-methylation of Active Genes in Fungi.</title>
        <authorList>
            <consortium name="DOE Joint Genome Institute"/>
            <person name="Mondo S.J."/>
            <person name="Dannebaum R.O."/>
            <person name="Kuo R.C."/>
            <person name="Louie K.B."/>
            <person name="Bewick A.J."/>
            <person name="Labutti K."/>
            <person name="Haridas S."/>
            <person name="Kuo A."/>
            <person name="Salamov A."/>
            <person name="Ahrendt S.R."/>
            <person name="Lau R."/>
            <person name="Bowen B.P."/>
            <person name="Lipzen A."/>
            <person name="Sullivan W."/>
            <person name="Andreopoulos W.B."/>
            <person name="Clum A."/>
            <person name="Lindquist E."/>
            <person name="Daum C."/>
            <person name="Northen T.R."/>
            <person name="Ramamoorthy G."/>
            <person name="Schmitz R.J."/>
            <person name="Gryganskyi A."/>
            <person name="Culley D."/>
            <person name="Magnuson J."/>
            <person name="James T.Y."/>
            <person name="O'Malley M.A."/>
            <person name="Stajich J.E."/>
            <person name="Spatafora J.W."/>
            <person name="Visel A."/>
            <person name="Grigoriev I.V."/>
        </authorList>
    </citation>
    <scope>NUCLEOTIDE SEQUENCE [LARGE SCALE GENOMIC DNA]</scope>
    <source>
        <strain evidence="2 3">NRRL Y-17943</strain>
    </source>
</reference>